<dbReference type="Pfam" id="PF11303">
    <property type="entry name" value="DUF3105"/>
    <property type="match status" value="1"/>
</dbReference>
<dbReference type="EMBL" id="CAEZYQ010000001">
    <property type="protein sequence ID" value="CAB4724041.1"/>
    <property type="molecule type" value="Genomic_DNA"/>
</dbReference>
<feature type="region of interest" description="Disordered" evidence="1">
    <location>
        <begin position="166"/>
        <end position="187"/>
    </location>
</feature>
<reference evidence="2" key="1">
    <citation type="submission" date="2020-05" db="EMBL/GenBank/DDBJ databases">
        <authorList>
            <person name="Chiriac C."/>
            <person name="Salcher M."/>
            <person name="Ghai R."/>
            <person name="Kavagutti S V."/>
        </authorList>
    </citation>
    <scope>NUCLEOTIDE SEQUENCE</scope>
</reference>
<dbReference type="InterPro" id="IPR021454">
    <property type="entry name" value="DUF3105"/>
</dbReference>
<protein>
    <submittedName>
        <fullName evidence="2">Unannotated protein</fullName>
    </submittedName>
</protein>
<name>A0A6J6RNM6_9ZZZZ</name>
<dbReference type="AlphaFoldDB" id="A0A6J6RNM6"/>
<sequence length="187" mass="19859">MNRRVLLVALLGVLLVMGTALLLPQAVERARPEPVDLTLDAVEVFEDLPTTHTDEDVDYPTEPPVGGPHADRWLDCGVYDEQVPAENLGHDLEHGTVVIAHDPGLDDGDVALLADLLPQNGIMTPWVGLDAPVVVTVWGHRLALTGADDPRLPLFIAQLGNGETAPEPMASCAGGIEPPQDPGVTQV</sequence>
<proteinExistence type="predicted"/>
<organism evidence="2">
    <name type="scientific">freshwater metagenome</name>
    <dbReference type="NCBI Taxonomy" id="449393"/>
    <lineage>
        <taxon>unclassified sequences</taxon>
        <taxon>metagenomes</taxon>
        <taxon>ecological metagenomes</taxon>
    </lineage>
</organism>
<accession>A0A6J6RNM6</accession>
<gene>
    <name evidence="2" type="ORF">UFOPK2761_00009</name>
</gene>
<evidence type="ECO:0000313" key="2">
    <source>
        <dbReference type="EMBL" id="CAB4724041.1"/>
    </source>
</evidence>
<evidence type="ECO:0000256" key="1">
    <source>
        <dbReference type="SAM" id="MobiDB-lite"/>
    </source>
</evidence>